<evidence type="ECO:0000259" key="2">
    <source>
        <dbReference type="Pfam" id="PF14339"/>
    </source>
</evidence>
<name>A0ABP6W5B1_9ACTN</name>
<accession>A0ABP6W5B1</accession>
<organism evidence="3 4">
    <name type="scientific">Streptomyces osmaniensis</name>
    <dbReference type="NCBI Taxonomy" id="593134"/>
    <lineage>
        <taxon>Bacteria</taxon>
        <taxon>Bacillati</taxon>
        <taxon>Actinomycetota</taxon>
        <taxon>Actinomycetes</taxon>
        <taxon>Kitasatosporales</taxon>
        <taxon>Streptomycetaceae</taxon>
        <taxon>Streptomyces</taxon>
    </lineage>
</organism>
<dbReference type="InterPro" id="IPR025507">
    <property type="entry name" value="DUF4394"/>
</dbReference>
<evidence type="ECO:0000313" key="3">
    <source>
        <dbReference type="EMBL" id="GAA3544486.1"/>
    </source>
</evidence>
<feature type="domain" description="DUF4394" evidence="2">
    <location>
        <begin position="3"/>
        <end position="194"/>
    </location>
</feature>
<keyword evidence="4" id="KW-1185">Reference proteome</keyword>
<feature type="region of interest" description="Disordered" evidence="1">
    <location>
        <begin position="290"/>
        <end position="314"/>
    </location>
</feature>
<proteinExistence type="predicted"/>
<protein>
    <recommendedName>
        <fullName evidence="2">DUF4394 domain-containing protein</fullName>
    </recommendedName>
</protein>
<dbReference type="Pfam" id="PF14339">
    <property type="entry name" value="DUF4394"/>
    <property type="match status" value="1"/>
</dbReference>
<sequence length="362" mass="38066">MTQDGLMSGVGNKGGIYTIKTPPATTDVVVTKVSQFQYALSGANFGVDFNPAADRLRVISDNGQNLRHNLNDHSTIQNLNLTTPPIEGTTKGVSAAAYTNTDLSAATLVDINTTTDQIVLQSPANNGTLAPTGSLGIDAGINAGMDIYSTLSGGKTVDNAAFATLTPYGASTPSLYSINVFTGQATSIGQFPRAERDEARLGKQVVQRDALPTARAVGEGREDRVRRDVPADLGGGDQARLGHLGVPVADEQSYGHFGGVRLLLRRGLPLLPAAPPRCLEQVHARRADGSQQAAVRAGACPPAPPGPRLPRRSRTASRRLLLPLRRPWPCSFPPATLGRHVPASYPNQSASRACYSSCTGSP</sequence>
<feature type="region of interest" description="Disordered" evidence="1">
    <location>
        <begin position="216"/>
        <end position="236"/>
    </location>
</feature>
<feature type="compositionally biased region" description="Basic and acidic residues" evidence="1">
    <location>
        <begin position="218"/>
        <end position="230"/>
    </location>
</feature>
<dbReference type="EMBL" id="BAABCE010000005">
    <property type="protein sequence ID" value="GAA3544486.1"/>
    <property type="molecule type" value="Genomic_DNA"/>
</dbReference>
<comment type="caution">
    <text evidence="3">The sequence shown here is derived from an EMBL/GenBank/DDBJ whole genome shotgun (WGS) entry which is preliminary data.</text>
</comment>
<evidence type="ECO:0000256" key="1">
    <source>
        <dbReference type="SAM" id="MobiDB-lite"/>
    </source>
</evidence>
<dbReference type="Proteomes" id="UP001500707">
    <property type="component" value="Unassembled WGS sequence"/>
</dbReference>
<gene>
    <name evidence="3" type="ORF">GCM10022295_28010</name>
</gene>
<evidence type="ECO:0000313" key="4">
    <source>
        <dbReference type="Proteomes" id="UP001500707"/>
    </source>
</evidence>
<reference evidence="4" key="1">
    <citation type="journal article" date="2019" name="Int. J. Syst. Evol. Microbiol.">
        <title>The Global Catalogue of Microorganisms (GCM) 10K type strain sequencing project: providing services to taxonomists for standard genome sequencing and annotation.</title>
        <authorList>
            <consortium name="The Broad Institute Genomics Platform"/>
            <consortium name="The Broad Institute Genome Sequencing Center for Infectious Disease"/>
            <person name="Wu L."/>
            <person name="Ma J."/>
        </authorList>
    </citation>
    <scope>NUCLEOTIDE SEQUENCE [LARGE SCALE GENOMIC DNA]</scope>
    <source>
        <strain evidence="4">JCM 17656</strain>
    </source>
</reference>